<comment type="similarity">
    <text evidence="2">Belongs to the zinc-containing alcohol dehydrogenase family.</text>
</comment>
<dbReference type="InterPro" id="IPR013154">
    <property type="entry name" value="ADH-like_N"/>
</dbReference>
<proteinExistence type="inferred from homology"/>
<organism evidence="7">
    <name type="scientific">Timspurckia oligopyrenoides</name>
    <dbReference type="NCBI Taxonomy" id="708627"/>
    <lineage>
        <taxon>Eukaryota</taxon>
        <taxon>Rhodophyta</taxon>
        <taxon>Bangiophyceae</taxon>
        <taxon>Porphyridiales</taxon>
        <taxon>Porphyridiaceae</taxon>
        <taxon>Timspurckia</taxon>
    </lineage>
</organism>
<dbReference type="InterPro" id="IPR011032">
    <property type="entry name" value="GroES-like_sf"/>
</dbReference>
<dbReference type="GO" id="GO:0016491">
    <property type="term" value="F:oxidoreductase activity"/>
    <property type="evidence" value="ECO:0007669"/>
    <property type="project" value="UniProtKB-KW"/>
</dbReference>
<keyword evidence="4" id="KW-0862">Zinc</keyword>
<dbReference type="Pfam" id="PF08240">
    <property type="entry name" value="ADH_N"/>
    <property type="match status" value="1"/>
</dbReference>
<reference evidence="7" key="1">
    <citation type="submission" date="2021-01" db="EMBL/GenBank/DDBJ databases">
        <authorList>
            <person name="Corre E."/>
            <person name="Pelletier E."/>
            <person name="Niang G."/>
            <person name="Scheremetjew M."/>
            <person name="Finn R."/>
            <person name="Kale V."/>
            <person name="Holt S."/>
            <person name="Cochrane G."/>
            <person name="Meng A."/>
            <person name="Brown T."/>
            <person name="Cohen L."/>
        </authorList>
    </citation>
    <scope>NUCLEOTIDE SEQUENCE</scope>
    <source>
        <strain evidence="7">CCMP3278</strain>
    </source>
</reference>
<dbReference type="InterPro" id="IPR036291">
    <property type="entry name" value="NAD(P)-bd_dom_sf"/>
</dbReference>
<sequence length="332" mass="36302">MNAVRVGDEDSTVIVDTDYPIPLPAQGEARLRVLLAGICNTDLEILLGYKSFKGILGHEFVAEIEQFHPDDFDEYSATWPLKTRVVAEINCVSFTSLSKTHSEKAHDPNRSAAGIFGRNGAFAEFICMPISNLHKVPDSIPNRIAVFVEPLAAACEILEQVHVKGTDKIAVLGSGKLGNLVAQSLSVFHPFVTVIGRSSTHFEMFERRKIKTELIGSITSFQHYDLVVDCTGSAEGIQIACRLVKSKGTIVMKTTLQPTESSSTSSVLTESVVREIRLVGSRCGPFQVALSLLETGKVDVEPLITQEFPLIHANHAIRAASERHSLKILIRP</sequence>
<dbReference type="GO" id="GO:0046872">
    <property type="term" value="F:metal ion binding"/>
    <property type="evidence" value="ECO:0007669"/>
    <property type="project" value="UniProtKB-KW"/>
</dbReference>
<comment type="cofactor">
    <cofactor evidence="1">
        <name>Zn(2+)</name>
        <dbReference type="ChEBI" id="CHEBI:29105"/>
    </cofactor>
</comment>
<evidence type="ECO:0000256" key="4">
    <source>
        <dbReference type="ARBA" id="ARBA00022833"/>
    </source>
</evidence>
<protein>
    <recommendedName>
        <fullName evidence="6">Alcohol dehydrogenase-like N-terminal domain-containing protein</fullName>
    </recommendedName>
</protein>
<keyword evidence="3" id="KW-0479">Metal-binding</keyword>
<keyword evidence="5" id="KW-0560">Oxidoreductase</keyword>
<dbReference type="Gene3D" id="3.90.180.10">
    <property type="entry name" value="Medium-chain alcohol dehydrogenases, catalytic domain"/>
    <property type="match status" value="1"/>
</dbReference>
<dbReference type="AlphaFoldDB" id="A0A7S0ZLN5"/>
<dbReference type="Gene3D" id="3.40.50.720">
    <property type="entry name" value="NAD(P)-binding Rossmann-like Domain"/>
    <property type="match status" value="1"/>
</dbReference>
<evidence type="ECO:0000256" key="1">
    <source>
        <dbReference type="ARBA" id="ARBA00001947"/>
    </source>
</evidence>
<accession>A0A7S0ZLN5</accession>
<dbReference type="PANTHER" id="PTHR43350:SF2">
    <property type="entry name" value="GROES-LIKE ZINC-BINDING ALCOHOL DEHYDROGENASE FAMILY PROTEIN"/>
    <property type="match status" value="1"/>
</dbReference>
<evidence type="ECO:0000256" key="2">
    <source>
        <dbReference type="ARBA" id="ARBA00008072"/>
    </source>
</evidence>
<name>A0A7S0ZLN5_9RHOD</name>
<dbReference type="SUPFAM" id="SSF50129">
    <property type="entry name" value="GroES-like"/>
    <property type="match status" value="1"/>
</dbReference>
<gene>
    <name evidence="7" type="ORF">TOLI1172_LOCUS10034</name>
</gene>
<evidence type="ECO:0000256" key="3">
    <source>
        <dbReference type="ARBA" id="ARBA00022723"/>
    </source>
</evidence>
<evidence type="ECO:0000259" key="6">
    <source>
        <dbReference type="Pfam" id="PF08240"/>
    </source>
</evidence>
<dbReference type="EMBL" id="HBFP01013873">
    <property type="protein sequence ID" value="CAD8825634.1"/>
    <property type="molecule type" value="Transcribed_RNA"/>
</dbReference>
<evidence type="ECO:0000256" key="5">
    <source>
        <dbReference type="ARBA" id="ARBA00023002"/>
    </source>
</evidence>
<dbReference type="PANTHER" id="PTHR43350">
    <property type="entry name" value="NAD-DEPENDENT ALCOHOL DEHYDROGENASE"/>
    <property type="match status" value="1"/>
</dbReference>
<dbReference type="SUPFAM" id="SSF51735">
    <property type="entry name" value="NAD(P)-binding Rossmann-fold domains"/>
    <property type="match status" value="1"/>
</dbReference>
<evidence type="ECO:0000313" key="7">
    <source>
        <dbReference type="EMBL" id="CAD8825634.1"/>
    </source>
</evidence>
<feature type="domain" description="Alcohol dehydrogenase-like N-terminal" evidence="6">
    <location>
        <begin position="26"/>
        <end position="138"/>
    </location>
</feature>